<sequence>MNSSKKDRRFHKKMKKQIAELLLVGQQPEGVEEALNNSVSSAEEDVKSNKQETDMGQMISRKVAAVRKERQAGPEMHLTLNRLGGFMVSHQEIADLVHYSIIGPSVRKPRWCNVRPWKGASQTILLRVNCPSRFILTEGESFHTIDSFFERQWIKMDDDVHDREEFWKNILNVPVPLQQQIRERMMKLEMSHRPHGDLKLDMLLSYADMADIGFPFPDDCELIVATQDKYAPVSASSPMFALDCEMCITDSGMHELTRVSIVREDGSVLLDSLVKPSNRITDYLTKYSGITADLLESVTITLTHVQNAIRAALPPDAILVGHSLEFDMRALRMAHPYCLDIGSLFNISGNSKKRTGLKTLSSMFLDADIQDDSGHCSVVDAWMTMRLMNMKIEKGLLFGNVMYGWSYDEFVRDEERKVKDEERNKCEEEPPLKRKRSENIKDAGVRLCECGSPLGVVCIVDECQCKISPPSKCVVCLSKVERKEEDKMRMTIDWSASVKPKEIICSRPLSFYLAESKKNVMSAMESVKIDVPKSDKISLRLPSSFTSPSEFFSSTSMEILEYALSLFEYSYTDEVPKEKESIQSEMSKIDEFIQHILSGSAKYALSPGHVLSLKIRHFFKETGYIVYRHPHLFFWIPIIITVGSVVGFLRFHEENRIWYLYSPTDAPSHYEHQVANEFFNDRGGKFWLEVAVTARDMGNLLRREYLDGIVDLTSYLQYNFTVPCDISISPNGKCSFDTLCTGQCNENTVIPIFNLIYRNSSSRLHPNFRLTYPTMHLYNDEFYVGEHFAGVKIDKNTNRISSVKVIMLYFRTDKLNEEVASTLDRWEKSMFNYASNFSLSHQRLNMTCNSDGMIAQEVRRNGMSCIPYFSISVSIVFCFILLTNRREHFTFGSDDVFIIIHACKKTDKNAPLEEQIAETMEEAGPSITVTSATNILSFGIGVLTPTPAISIFCLYTAVGVAIDFIYQLTFFVAALVYEEKRQESRRMADEEKPPIKGVTPIKDKEENNNEIEEKAPHHGFISTYTKLLSRWEIRLILFLILCVYWGISLYGCKEMELRMDTTHLVMKSSPLNDVAYVYERFLWTEGQLVMVFVNNVPDLSNPDNQRAMLSLVDSFEKLPYSMGRNSTSFWLRHFLYSATLYHNNYEFYPLLEQWMQDSDGGGARWNDMVRLNRGLNGSVIGVDKFIFATACTMGDDASWNLRANLQHTWRDEAARWTKFNVTVFQSYSFYVDQLDSIGSTTISTVIVAALTMDLACFLMIPSASSIVSSSVAMLSINIGVFGLLSLWGVNLDPISMCTTLMSIGFSVDFTAHISYHYYRNPLSWSCDERLADALKCIGWPMVQAGISTLFCITPLSFIDSYMVRVFVKTLVLVIGLGLLHGIIFLPALLLTVGRSSPDPSKAIHPIDGIPSVETSFNNNSSLEQGKK</sequence>
<dbReference type="Pfam" id="PF00929">
    <property type="entry name" value="RNase_T"/>
    <property type="match status" value="1"/>
</dbReference>
<dbReference type="Proteomes" id="UP000005239">
    <property type="component" value="Unassembled WGS sequence"/>
</dbReference>
<feature type="transmembrane region" description="Helical" evidence="10">
    <location>
        <begin position="632"/>
        <end position="651"/>
    </location>
</feature>
<feature type="transmembrane region" description="Helical" evidence="10">
    <location>
        <begin position="1033"/>
        <end position="1051"/>
    </location>
</feature>
<feature type="transmembrane region" description="Helical" evidence="10">
    <location>
        <begin position="1336"/>
        <end position="1358"/>
    </location>
</feature>
<feature type="transmembrane region" description="Helical" evidence="10">
    <location>
        <begin position="1267"/>
        <end position="1287"/>
    </location>
</feature>
<dbReference type="InterPro" id="IPR000731">
    <property type="entry name" value="SSD"/>
</dbReference>
<feature type="region of interest" description="Disordered" evidence="9">
    <location>
        <begin position="33"/>
        <end position="55"/>
    </location>
</feature>
<keyword evidence="3" id="KW-1003">Cell membrane</keyword>
<protein>
    <submittedName>
        <fullName evidence="11">Ptr-16</fullName>
    </submittedName>
</protein>
<evidence type="ECO:0000256" key="4">
    <source>
        <dbReference type="ARBA" id="ARBA00022692"/>
    </source>
</evidence>
<evidence type="ECO:0000256" key="8">
    <source>
        <dbReference type="ARBA" id="ARBA00023180"/>
    </source>
</evidence>
<dbReference type="PANTHER" id="PTHR10796">
    <property type="entry name" value="PATCHED-RELATED"/>
    <property type="match status" value="1"/>
</dbReference>
<evidence type="ECO:0000256" key="3">
    <source>
        <dbReference type="ARBA" id="ARBA00022475"/>
    </source>
</evidence>
<comment type="subcellular location">
    <subcellularLocation>
        <location evidence="1">Cell membrane</location>
        <topology evidence="1">Multi-pass membrane protein</topology>
    </subcellularLocation>
</comment>
<dbReference type="SMART" id="SM00479">
    <property type="entry name" value="EXOIII"/>
    <property type="match status" value="1"/>
</dbReference>
<dbReference type="CDD" id="cd06145">
    <property type="entry name" value="REX1_like"/>
    <property type="match status" value="1"/>
</dbReference>
<evidence type="ECO:0000256" key="10">
    <source>
        <dbReference type="SAM" id="Phobius"/>
    </source>
</evidence>
<dbReference type="Gene3D" id="3.30.420.10">
    <property type="entry name" value="Ribonuclease H-like superfamily/Ribonuclease H"/>
    <property type="match status" value="1"/>
</dbReference>
<dbReference type="EnsemblMetazoa" id="PPA10354.1">
    <property type="protein sequence ID" value="PPA10354.1"/>
    <property type="gene ID" value="WBGene00099908"/>
</dbReference>
<evidence type="ECO:0000256" key="2">
    <source>
        <dbReference type="ARBA" id="ARBA00005585"/>
    </source>
</evidence>
<dbReference type="FunFam" id="1.20.1640.10:FF:000013">
    <property type="entry name" value="PaTched Related family"/>
    <property type="match status" value="1"/>
</dbReference>
<feature type="transmembrane region" description="Helical" evidence="10">
    <location>
        <begin position="865"/>
        <end position="883"/>
    </location>
</feature>
<gene>
    <name evidence="11" type="primary">WBGene00099908</name>
</gene>
<dbReference type="GO" id="GO:0030659">
    <property type="term" value="C:cytoplasmic vesicle membrane"/>
    <property type="evidence" value="ECO:0000318"/>
    <property type="project" value="GO_Central"/>
</dbReference>
<dbReference type="PANTHER" id="PTHR10796:SF87">
    <property type="entry name" value="SSD DOMAIN-CONTAINING PROTEIN"/>
    <property type="match status" value="1"/>
</dbReference>
<dbReference type="PROSITE" id="PS50156">
    <property type="entry name" value="SSD"/>
    <property type="match status" value="1"/>
</dbReference>
<feature type="transmembrane region" description="Helical" evidence="10">
    <location>
        <begin position="1242"/>
        <end position="1260"/>
    </location>
</feature>
<dbReference type="InterPro" id="IPR012337">
    <property type="entry name" value="RNaseH-like_sf"/>
</dbReference>
<dbReference type="InterPro" id="IPR034922">
    <property type="entry name" value="REX1-like_exo"/>
</dbReference>
<accession>A0A2A6CSG3</accession>
<dbReference type="Gene3D" id="1.20.1640.10">
    <property type="entry name" value="Multidrug efflux transporter AcrB transmembrane domain"/>
    <property type="match status" value="2"/>
</dbReference>
<dbReference type="GO" id="GO:0018996">
    <property type="term" value="P:molting cycle, collagen and cuticulin-based cuticle"/>
    <property type="evidence" value="ECO:0000318"/>
    <property type="project" value="GO_Central"/>
</dbReference>
<dbReference type="Pfam" id="PF02460">
    <property type="entry name" value="Patched"/>
    <property type="match status" value="1"/>
</dbReference>
<keyword evidence="5" id="KW-0540">Nuclease</keyword>
<keyword evidence="8" id="KW-0325">Glycoprotein</keyword>
<keyword evidence="6 10" id="KW-1133">Transmembrane helix</keyword>
<dbReference type="InterPro" id="IPR036397">
    <property type="entry name" value="RNaseH_sf"/>
</dbReference>
<evidence type="ECO:0000256" key="1">
    <source>
        <dbReference type="ARBA" id="ARBA00004651"/>
    </source>
</evidence>
<dbReference type="GO" id="GO:0004527">
    <property type="term" value="F:exonuclease activity"/>
    <property type="evidence" value="ECO:0007669"/>
    <property type="project" value="UniProtKB-KW"/>
</dbReference>
<organism evidence="11 12">
    <name type="scientific">Pristionchus pacificus</name>
    <name type="common">Parasitic nematode worm</name>
    <dbReference type="NCBI Taxonomy" id="54126"/>
    <lineage>
        <taxon>Eukaryota</taxon>
        <taxon>Metazoa</taxon>
        <taxon>Ecdysozoa</taxon>
        <taxon>Nematoda</taxon>
        <taxon>Chromadorea</taxon>
        <taxon>Rhabditida</taxon>
        <taxon>Rhabditina</taxon>
        <taxon>Diplogasteromorpha</taxon>
        <taxon>Diplogasteroidea</taxon>
        <taxon>Neodiplogasteridae</taxon>
        <taxon>Pristionchus</taxon>
    </lineage>
</organism>
<dbReference type="GO" id="GO:0005886">
    <property type="term" value="C:plasma membrane"/>
    <property type="evidence" value="ECO:0000318"/>
    <property type="project" value="GO_Central"/>
</dbReference>
<accession>A0A8R1YD62</accession>
<dbReference type="SUPFAM" id="SSF82866">
    <property type="entry name" value="Multidrug efflux transporter AcrB transmembrane domain"/>
    <property type="match status" value="2"/>
</dbReference>
<feature type="transmembrane region" description="Helical" evidence="10">
    <location>
        <begin position="948"/>
        <end position="977"/>
    </location>
</feature>
<dbReference type="GO" id="GO:0006897">
    <property type="term" value="P:endocytosis"/>
    <property type="evidence" value="ECO:0000318"/>
    <property type="project" value="GO_Central"/>
</dbReference>
<dbReference type="InterPro" id="IPR013520">
    <property type="entry name" value="Ribonucl_H"/>
</dbReference>
<evidence type="ECO:0000256" key="7">
    <source>
        <dbReference type="ARBA" id="ARBA00023136"/>
    </source>
</evidence>
<keyword evidence="12" id="KW-1185">Reference proteome</keyword>
<proteinExistence type="inferred from homology"/>
<evidence type="ECO:0000313" key="11">
    <source>
        <dbReference type="EnsemblMetazoa" id="PPA10354.1"/>
    </source>
</evidence>
<feature type="transmembrane region" description="Helical" evidence="10">
    <location>
        <begin position="1370"/>
        <end position="1392"/>
    </location>
</feature>
<dbReference type="InterPro" id="IPR051697">
    <property type="entry name" value="Patched_domain-protein"/>
</dbReference>
<dbReference type="InterPro" id="IPR003392">
    <property type="entry name" value="PTHD_SSD"/>
</dbReference>
<dbReference type="SUPFAM" id="SSF53098">
    <property type="entry name" value="Ribonuclease H-like"/>
    <property type="match status" value="1"/>
</dbReference>
<reference evidence="11" key="2">
    <citation type="submission" date="2022-06" db="UniProtKB">
        <authorList>
            <consortium name="EnsemblMetazoa"/>
        </authorList>
    </citation>
    <scope>IDENTIFICATION</scope>
    <source>
        <strain evidence="11">PS312</strain>
    </source>
</reference>
<reference evidence="12" key="1">
    <citation type="journal article" date="2008" name="Nat. Genet.">
        <title>The Pristionchus pacificus genome provides a unique perspective on nematode lifestyle and parasitism.</title>
        <authorList>
            <person name="Dieterich C."/>
            <person name="Clifton S.W."/>
            <person name="Schuster L.N."/>
            <person name="Chinwalla A."/>
            <person name="Delehaunty K."/>
            <person name="Dinkelacker I."/>
            <person name="Fulton L."/>
            <person name="Fulton R."/>
            <person name="Godfrey J."/>
            <person name="Minx P."/>
            <person name="Mitreva M."/>
            <person name="Roeseler W."/>
            <person name="Tian H."/>
            <person name="Witte H."/>
            <person name="Yang S.P."/>
            <person name="Wilson R.K."/>
            <person name="Sommer R.J."/>
        </authorList>
    </citation>
    <scope>NUCLEOTIDE SEQUENCE [LARGE SCALE GENOMIC DNA]</scope>
    <source>
        <strain evidence="12">PS312</strain>
    </source>
</reference>
<evidence type="ECO:0000256" key="6">
    <source>
        <dbReference type="ARBA" id="ARBA00022989"/>
    </source>
</evidence>
<dbReference type="GO" id="GO:0003676">
    <property type="term" value="F:nucleic acid binding"/>
    <property type="evidence" value="ECO:0007669"/>
    <property type="project" value="InterPro"/>
</dbReference>
<keyword evidence="5" id="KW-0378">Hydrolase</keyword>
<comment type="similarity">
    <text evidence="2">Belongs to the patched family.</text>
</comment>
<feature type="compositionally biased region" description="Basic and acidic residues" evidence="9">
    <location>
        <begin position="44"/>
        <end position="53"/>
    </location>
</feature>
<evidence type="ECO:0000256" key="5">
    <source>
        <dbReference type="ARBA" id="ARBA00022839"/>
    </source>
</evidence>
<name>A0A2A6CSG3_PRIPA</name>
<keyword evidence="4 10" id="KW-0812">Transmembrane</keyword>
<evidence type="ECO:0000313" key="12">
    <source>
        <dbReference type="Proteomes" id="UP000005239"/>
    </source>
</evidence>
<keyword evidence="7 10" id="KW-0472">Membrane</keyword>
<keyword evidence="5" id="KW-0269">Exonuclease</keyword>
<evidence type="ECO:0000256" key="9">
    <source>
        <dbReference type="SAM" id="MobiDB-lite"/>
    </source>
</evidence>